<dbReference type="AlphaFoldDB" id="A0AB33XS36"/>
<organism evidence="1 2">
    <name type="scientific">Lacticaseibacillus rhamnosus LRHMDP3</name>
    <dbReference type="NCBI Taxonomy" id="1203259"/>
    <lineage>
        <taxon>Bacteria</taxon>
        <taxon>Bacillati</taxon>
        <taxon>Bacillota</taxon>
        <taxon>Bacilli</taxon>
        <taxon>Lactobacillales</taxon>
        <taxon>Lactobacillaceae</taxon>
        <taxon>Lacticaseibacillus</taxon>
    </lineage>
</organism>
<dbReference type="RefSeq" id="WP_005716519.1">
    <property type="nucleotide sequence ID" value="NZ_AMQX01000012.1"/>
</dbReference>
<dbReference type="EMBL" id="AMQX01000012">
    <property type="protein sequence ID" value="EKS49727.1"/>
    <property type="molecule type" value="Genomic_DNA"/>
</dbReference>
<accession>A0AB33XS36</accession>
<sequence length="278" mass="31497">MLDNQVASYAELTKIMTTIDDGLKAASLTVIDADLFQLDQLVDLVKPEGLVTLAATIKAPVFKTVTVADKAKSYFTLDDVEDALSLRGINSVPDHIADQLDAYLDNIKQVHWGGPVQIVYHVINGEIDYRYMAYIQDAIMLEDNVNAFVAQFVNDHDLIEASNVYDQSVDQQETRPLDTLGFSDLPIAQQTKADKLVDQFVNEVKDDPRFAMTVNEQERQKFIRTVVDEDPAVKDIYKKIRQLVSFNGEVLRIISSSLLTEYREHKKHYDAIRKAQEQ</sequence>
<proteinExistence type="predicted"/>
<evidence type="ECO:0000313" key="2">
    <source>
        <dbReference type="Proteomes" id="UP000009352"/>
    </source>
</evidence>
<comment type="caution">
    <text evidence="1">The sequence shown here is derived from an EMBL/GenBank/DDBJ whole genome shotgun (WGS) entry which is preliminary data.</text>
</comment>
<reference evidence="1 2" key="1">
    <citation type="journal article" date="2013" name="Genome Announc.">
        <title>Draft Genome Sequence of Staphylococcus simulans UMC-CNS-990, Isolated from a Case of Chronic Bovine Mastitis.</title>
        <authorList>
            <person name="Calcutt M.J."/>
            <person name="Foecking M.F."/>
            <person name="Hsieh H.Y."/>
            <person name="Perry J."/>
            <person name="Stewart G.C."/>
            <person name="Middleton J.R."/>
        </authorList>
    </citation>
    <scope>NUCLEOTIDE SEQUENCE [LARGE SCALE GENOMIC DNA]</scope>
    <source>
        <strain evidence="1 2">LRHMDP3</strain>
    </source>
</reference>
<protein>
    <submittedName>
        <fullName evidence="1">Uncharacterized protein</fullName>
    </submittedName>
</protein>
<evidence type="ECO:0000313" key="1">
    <source>
        <dbReference type="EMBL" id="EKS49727.1"/>
    </source>
</evidence>
<dbReference type="Proteomes" id="UP000009352">
    <property type="component" value="Unassembled WGS sequence"/>
</dbReference>
<gene>
    <name evidence="1" type="ORF">LRHMDP3_2141</name>
</gene>
<name>A0AB33XS36_LACRH</name>